<protein>
    <recommendedName>
        <fullName evidence="5">Arsenical-resistance protein</fullName>
    </recommendedName>
</protein>
<keyword evidence="2" id="KW-0472">Membrane</keyword>
<gene>
    <name evidence="3" type="ORF">E4U57_006097</name>
</gene>
<reference evidence="3 4" key="1">
    <citation type="journal article" date="2020" name="bioRxiv">
        <title>Whole genome comparisons of ergot fungi reveals the divergence and evolution of species within the genus Claviceps are the result of varying mechanisms driving genome evolution and host range expansion.</title>
        <authorList>
            <person name="Wyka S.A."/>
            <person name="Mondo S.J."/>
            <person name="Liu M."/>
            <person name="Dettman J."/>
            <person name="Nalam V."/>
            <person name="Broders K.D."/>
        </authorList>
    </citation>
    <scope>NUCLEOTIDE SEQUENCE [LARGE SCALE GENOMIC DNA]</scope>
    <source>
        <strain evidence="3 4">LM583</strain>
    </source>
</reference>
<keyword evidence="4" id="KW-1185">Reference proteome</keyword>
<accession>A0ABQ7P2F3</accession>
<evidence type="ECO:0000256" key="1">
    <source>
        <dbReference type="SAM" id="MobiDB-lite"/>
    </source>
</evidence>
<feature type="region of interest" description="Disordered" evidence="1">
    <location>
        <begin position="1"/>
        <end position="26"/>
    </location>
</feature>
<evidence type="ECO:0008006" key="5">
    <source>
        <dbReference type="Google" id="ProtNLM"/>
    </source>
</evidence>
<comment type="caution">
    <text evidence="3">The sequence shown here is derived from an EMBL/GenBank/DDBJ whole genome shotgun (WGS) entry which is preliminary data.</text>
</comment>
<evidence type="ECO:0000256" key="2">
    <source>
        <dbReference type="SAM" id="Phobius"/>
    </source>
</evidence>
<sequence>MHTNAQIPPDTDTEVQHNPEQHQPPTPVFKSLRWLDRFLALWIFLAMLTGILLGNFAPRTGEVLDQGRWVGVSIPI</sequence>
<evidence type="ECO:0000313" key="3">
    <source>
        <dbReference type="EMBL" id="KAG5952507.1"/>
    </source>
</evidence>
<keyword evidence="2" id="KW-1133">Transmembrane helix</keyword>
<dbReference type="EMBL" id="SRPR01000501">
    <property type="protein sequence ID" value="KAG5952507.1"/>
    <property type="molecule type" value="Genomic_DNA"/>
</dbReference>
<proteinExistence type="predicted"/>
<organism evidence="3 4">
    <name type="scientific">Claviceps arundinis</name>
    <dbReference type="NCBI Taxonomy" id="1623583"/>
    <lineage>
        <taxon>Eukaryota</taxon>
        <taxon>Fungi</taxon>
        <taxon>Dikarya</taxon>
        <taxon>Ascomycota</taxon>
        <taxon>Pezizomycotina</taxon>
        <taxon>Sordariomycetes</taxon>
        <taxon>Hypocreomycetidae</taxon>
        <taxon>Hypocreales</taxon>
        <taxon>Clavicipitaceae</taxon>
        <taxon>Claviceps</taxon>
    </lineage>
</organism>
<feature type="transmembrane region" description="Helical" evidence="2">
    <location>
        <begin position="38"/>
        <end position="57"/>
    </location>
</feature>
<dbReference type="Proteomes" id="UP000742024">
    <property type="component" value="Unassembled WGS sequence"/>
</dbReference>
<keyword evidence="2" id="KW-0812">Transmembrane</keyword>
<name>A0ABQ7P2F3_9HYPO</name>
<evidence type="ECO:0000313" key="4">
    <source>
        <dbReference type="Proteomes" id="UP000742024"/>
    </source>
</evidence>
<feature type="non-terminal residue" evidence="3">
    <location>
        <position position="76"/>
    </location>
</feature>